<dbReference type="KEGG" id="tpty:NCTC11468_01828"/>
<protein>
    <submittedName>
        <fullName evidence="2">Uncharacterized protein</fullName>
    </submittedName>
</protein>
<evidence type="ECO:0000256" key="1">
    <source>
        <dbReference type="SAM" id="Phobius"/>
    </source>
</evidence>
<feature type="transmembrane region" description="Helical" evidence="1">
    <location>
        <begin position="12"/>
        <end position="30"/>
    </location>
</feature>
<organism evidence="2 3">
    <name type="scientific">Tatumella ptyseos</name>
    <dbReference type="NCBI Taxonomy" id="82987"/>
    <lineage>
        <taxon>Bacteria</taxon>
        <taxon>Pseudomonadati</taxon>
        <taxon>Pseudomonadota</taxon>
        <taxon>Gammaproteobacteria</taxon>
        <taxon>Enterobacterales</taxon>
        <taxon>Erwiniaceae</taxon>
        <taxon>Tatumella</taxon>
    </lineage>
</organism>
<gene>
    <name evidence="2" type="ORF">NCTC11468_01828</name>
</gene>
<dbReference type="Proteomes" id="UP000248758">
    <property type="component" value="Chromosome 1"/>
</dbReference>
<sequence length="33" mass="3610">MENKATFSGSELSAALLSLSTVVIFLLVWFTSF</sequence>
<dbReference type="EMBL" id="LS483499">
    <property type="protein sequence ID" value="SQK74818.1"/>
    <property type="molecule type" value="Genomic_DNA"/>
</dbReference>
<name>A0A2X5NMM3_9GAMM</name>
<dbReference type="AlphaFoldDB" id="A0A2X5NMM3"/>
<accession>A0A2X5NMM3</accession>
<keyword evidence="1" id="KW-0472">Membrane</keyword>
<reference evidence="2 3" key="1">
    <citation type="submission" date="2018-06" db="EMBL/GenBank/DDBJ databases">
        <authorList>
            <consortium name="Pathogen Informatics"/>
            <person name="Doyle S."/>
        </authorList>
    </citation>
    <scope>NUCLEOTIDE SEQUENCE [LARGE SCALE GENOMIC DNA]</scope>
    <source>
        <strain evidence="2 3">NCTC11468</strain>
    </source>
</reference>
<evidence type="ECO:0000313" key="2">
    <source>
        <dbReference type="EMBL" id="SQK74818.1"/>
    </source>
</evidence>
<keyword evidence="1" id="KW-1133">Transmembrane helix</keyword>
<proteinExistence type="predicted"/>
<evidence type="ECO:0000313" key="3">
    <source>
        <dbReference type="Proteomes" id="UP000248758"/>
    </source>
</evidence>
<keyword evidence="1" id="KW-0812">Transmembrane</keyword>